<feature type="compositionally biased region" description="Low complexity" evidence="4">
    <location>
        <begin position="968"/>
        <end position="1000"/>
    </location>
</feature>
<dbReference type="SMART" id="SM00448">
    <property type="entry name" value="REC"/>
    <property type="match status" value="1"/>
</dbReference>
<feature type="compositionally biased region" description="Polar residues" evidence="4">
    <location>
        <begin position="876"/>
        <end position="891"/>
    </location>
</feature>
<feature type="compositionally biased region" description="Basic and acidic residues" evidence="4">
    <location>
        <begin position="810"/>
        <end position="822"/>
    </location>
</feature>
<dbReference type="Gene3D" id="3.40.50.2300">
    <property type="match status" value="1"/>
</dbReference>
<accession>A0A4Y7T642</accession>
<dbReference type="InterPro" id="IPR001789">
    <property type="entry name" value="Sig_transdc_resp-reg_receiver"/>
</dbReference>
<dbReference type="PANTHER" id="PTHR45339">
    <property type="entry name" value="HYBRID SIGNAL TRANSDUCTION HISTIDINE KINASE J"/>
    <property type="match status" value="1"/>
</dbReference>
<feature type="compositionally biased region" description="Pro residues" evidence="4">
    <location>
        <begin position="760"/>
        <end position="789"/>
    </location>
</feature>
<comment type="caution">
    <text evidence="6">The sequence shown here is derived from an EMBL/GenBank/DDBJ whole genome shotgun (WGS) entry which is preliminary data.</text>
</comment>
<dbReference type="GO" id="GO:0000156">
    <property type="term" value="F:phosphorelay response regulator activity"/>
    <property type="evidence" value="ECO:0007669"/>
    <property type="project" value="UniProtKB-ARBA"/>
</dbReference>
<sequence>MESERHRSCLRLRMTSNGECVLESDVVSLEAAPSSSGFSVSIAQTGKSWGPNSTPSSTTSIAATAAFRDSLENGTDVLSDSMTFGDTSTLLLGRTKRSASVHGGFEEELPSQHEARPELLSTRSEVPPPFAAKDGIASPPRFSRATTMPLPSQLNQLQHPYRTPRSTSFTGSLDSTREASEEPSSSGEYGTPMSDPSTSQSSNGYDSPHVRELSYELADSIQMVVQTLLQISPAQVLDPAKEQFTACSLSVPTTSMSAMFTVMKNINYLSANMSSYFAEEVLARRASLGTPDATLPPLPPTPSVERIEFDIGETLQAVGDSLSGCAAQAGVDLVLYHEDSVSLKHVSVYGDEASIRYAITQVIQQVLNTAERGDSVELGLILSSLSNTDPESSAPPSNEDDPVSSQVSGAPVQCKIQIAHKFTPPERGESSPYGPEPEQIRPPPNLSTISIRRILRQTDATLRSDLPPPVNFPTGRSIELDFPLRRASATFFAAPGAAIGAESLSSLRPDSELHARDATLPHLIQFAETLKGKKATLYASSNGCFAQHLTSYLTTLGMLVSHVTPDGALDGVTDLPSASLDQITPSGGNSALSALSALSSPKADGKTNGVLPEGDGRKPVSFIFIDDDIEILKERLHALRTEQVTPAPFLQSMKRPPLASLHRPRSTNQIPFASPQATVLRPPCPTVILHFTSLSNYKHLKETVQSIIATYTGSPSPIPEVMIIPKPAGPRRFLAALFTAVKKPPVDPQFVPIATSPMSPSVPTPGGPFFFGPPPPPPTSVSSEPPPNPSALSQPASPSHSIRPTGTRSNSDRSVKSNRDTLESPAIPPTPPIFMPNDYFPTSLGTNPSSGFVIQSPDGQPTGILFRPNPKGKGTGKTSPRNTSPPTMTRSDQVKMPSLSRRGTSVVSPSGVLAFGALHAAGSVAGPSSASTSSAEAGPSSSSGTPLSISPSNSGFSSSSTLQASGRTPTPASEKAPSSSSAMSPTKAALALASASASASGMLRKGTTRQSSAGPKTMSPPGSPQSDTASGKRPSPRRGSHVDKEGSTNPAANHGPSTGSSSSIPFKKGKAPESNIIPPISVLIVDDNPINQTILSTFMRKKKIKYDIANNGAEAVAKFKTGGFHLILMDIQMPIMDGIEATKEIRRLEKTSASSGFPSLTPTTEGQRTPSDISVASESRSVASPYRSSVIIVALTASSLPSDRVAALAAGCNDFLTKPVSLLWLNNKIIEWGSIKALQMWADLRPDAVRSMNSGQAVQARAVADNLHMPSSLGRRRTPSPRRSSSLHEEQQAAIALASPSGNVPQTVQKAIATAEAQAEAAKASAAAAAAVLEHNAAAAAIAESLGGSTSLPATPIPSRLPGVLGSSSRRLSHPPSRRTSSSPEALPPRVRRVSADVDSDRDGGRSVSPVSSVYATPPTHPENTPSEPIPQDLVIHEREDISTPTSDLPPDNPTRTRNPQ</sequence>
<feature type="region of interest" description="Disordered" evidence="4">
    <location>
        <begin position="1349"/>
        <end position="1461"/>
    </location>
</feature>
<dbReference type="SUPFAM" id="SSF52172">
    <property type="entry name" value="CheY-like"/>
    <property type="match status" value="1"/>
</dbReference>
<feature type="compositionally biased region" description="Polar residues" evidence="4">
    <location>
        <begin position="843"/>
        <end position="859"/>
    </location>
</feature>
<evidence type="ECO:0000313" key="6">
    <source>
        <dbReference type="EMBL" id="TEB29481.1"/>
    </source>
</evidence>
<feature type="compositionally biased region" description="Polar residues" evidence="4">
    <location>
        <begin position="1047"/>
        <end position="1064"/>
    </location>
</feature>
<feature type="compositionally biased region" description="Low complexity" evidence="4">
    <location>
        <begin position="923"/>
        <end position="960"/>
    </location>
</feature>
<name>A0A4Y7T642_COPMI</name>
<feature type="domain" description="Response regulatory" evidence="5">
    <location>
        <begin position="1081"/>
        <end position="1233"/>
    </location>
</feature>
<feature type="region of interest" description="Disordered" evidence="4">
    <location>
        <begin position="757"/>
        <end position="906"/>
    </location>
</feature>
<feature type="region of interest" description="Disordered" evidence="4">
    <location>
        <begin position="1152"/>
        <end position="1176"/>
    </location>
</feature>
<evidence type="ECO:0000256" key="4">
    <source>
        <dbReference type="SAM" id="MobiDB-lite"/>
    </source>
</evidence>
<keyword evidence="7" id="KW-1185">Reference proteome</keyword>
<feature type="region of interest" description="Disordered" evidence="4">
    <location>
        <begin position="101"/>
        <end position="209"/>
    </location>
</feature>
<gene>
    <name evidence="6" type="ORF">FA13DRAFT_1711087</name>
</gene>
<dbReference type="FunFam" id="3.40.50.2300:FF:000146">
    <property type="entry name" value="Putative two-component response regulator SSK1p"/>
    <property type="match status" value="1"/>
</dbReference>
<feature type="compositionally biased region" description="Basic and acidic residues" evidence="4">
    <location>
        <begin position="1394"/>
        <end position="1405"/>
    </location>
</feature>
<reference evidence="6 7" key="1">
    <citation type="journal article" date="2019" name="Nat. Ecol. Evol.">
        <title>Megaphylogeny resolves global patterns of mushroom evolution.</title>
        <authorList>
            <person name="Varga T."/>
            <person name="Krizsan K."/>
            <person name="Foldi C."/>
            <person name="Dima B."/>
            <person name="Sanchez-Garcia M."/>
            <person name="Sanchez-Ramirez S."/>
            <person name="Szollosi G.J."/>
            <person name="Szarkandi J.G."/>
            <person name="Papp V."/>
            <person name="Albert L."/>
            <person name="Andreopoulos W."/>
            <person name="Angelini C."/>
            <person name="Antonin V."/>
            <person name="Barry K.W."/>
            <person name="Bougher N.L."/>
            <person name="Buchanan P."/>
            <person name="Buyck B."/>
            <person name="Bense V."/>
            <person name="Catcheside P."/>
            <person name="Chovatia M."/>
            <person name="Cooper J."/>
            <person name="Damon W."/>
            <person name="Desjardin D."/>
            <person name="Finy P."/>
            <person name="Geml J."/>
            <person name="Haridas S."/>
            <person name="Hughes K."/>
            <person name="Justo A."/>
            <person name="Karasinski D."/>
            <person name="Kautmanova I."/>
            <person name="Kiss B."/>
            <person name="Kocsube S."/>
            <person name="Kotiranta H."/>
            <person name="LaButti K.M."/>
            <person name="Lechner B.E."/>
            <person name="Liimatainen K."/>
            <person name="Lipzen A."/>
            <person name="Lukacs Z."/>
            <person name="Mihaltcheva S."/>
            <person name="Morgado L.N."/>
            <person name="Niskanen T."/>
            <person name="Noordeloos M.E."/>
            <person name="Ohm R.A."/>
            <person name="Ortiz-Santana B."/>
            <person name="Ovrebo C."/>
            <person name="Racz N."/>
            <person name="Riley R."/>
            <person name="Savchenko A."/>
            <person name="Shiryaev A."/>
            <person name="Soop K."/>
            <person name="Spirin V."/>
            <person name="Szebenyi C."/>
            <person name="Tomsovsky M."/>
            <person name="Tulloss R.E."/>
            <person name="Uehling J."/>
            <person name="Grigoriev I.V."/>
            <person name="Vagvolgyi C."/>
            <person name="Papp T."/>
            <person name="Martin F.M."/>
            <person name="Miettinen O."/>
            <person name="Hibbett D.S."/>
            <person name="Nagy L.G."/>
        </authorList>
    </citation>
    <scope>NUCLEOTIDE SEQUENCE [LARGE SCALE GENOMIC DNA]</scope>
    <source>
        <strain evidence="6 7">FP101781</strain>
    </source>
</reference>
<dbReference type="STRING" id="71717.A0A4Y7T642"/>
<dbReference type="CDD" id="cd17546">
    <property type="entry name" value="REC_hyHK_CKI1_RcsC-like"/>
    <property type="match status" value="1"/>
</dbReference>
<keyword evidence="1 3" id="KW-0597">Phosphoprotein</keyword>
<dbReference type="Pfam" id="PF00072">
    <property type="entry name" value="Response_reg"/>
    <property type="match status" value="1"/>
</dbReference>
<feature type="compositionally biased region" description="Polar residues" evidence="4">
    <location>
        <begin position="182"/>
        <end position="205"/>
    </location>
</feature>
<feature type="region of interest" description="Disordered" evidence="4">
    <location>
        <begin position="387"/>
        <end position="409"/>
    </location>
</feature>
<dbReference type="OrthoDB" id="21225at2759"/>
<feature type="compositionally biased region" description="Polar residues" evidence="4">
    <location>
        <begin position="387"/>
        <end position="396"/>
    </location>
</feature>
<keyword evidence="2" id="KW-0902">Two-component regulatory system</keyword>
<feature type="region of interest" description="Disordered" evidence="4">
    <location>
        <begin position="923"/>
        <end position="1072"/>
    </location>
</feature>
<organism evidence="6 7">
    <name type="scientific">Coprinellus micaceus</name>
    <name type="common">Glistening ink-cap mushroom</name>
    <name type="synonym">Coprinus micaceus</name>
    <dbReference type="NCBI Taxonomy" id="71717"/>
    <lineage>
        <taxon>Eukaryota</taxon>
        <taxon>Fungi</taxon>
        <taxon>Dikarya</taxon>
        <taxon>Basidiomycota</taxon>
        <taxon>Agaricomycotina</taxon>
        <taxon>Agaricomycetes</taxon>
        <taxon>Agaricomycetidae</taxon>
        <taxon>Agaricales</taxon>
        <taxon>Agaricineae</taxon>
        <taxon>Psathyrellaceae</taxon>
        <taxon>Coprinellus</taxon>
    </lineage>
</organism>
<feature type="region of interest" description="Disordered" evidence="4">
    <location>
        <begin position="1261"/>
        <end position="1301"/>
    </location>
</feature>
<feature type="region of interest" description="Disordered" evidence="4">
    <location>
        <begin position="423"/>
        <end position="445"/>
    </location>
</feature>
<proteinExistence type="predicted"/>
<evidence type="ECO:0000256" key="2">
    <source>
        <dbReference type="ARBA" id="ARBA00023012"/>
    </source>
</evidence>
<feature type="compositionally biased region" description="Polar residues" evidence="4">
    <location>
        <begin position="791"/>
        <end position="809"/>
    </location>
</feature>
<dbReference type="PANTHER" id="PTHR45339:SF1">
    <property type="entry name" value="HYBRID SIGNAL TRANSDUCTION HISTIDINE KINASE J"/>
    <property type="match status" value="1"/>
</dbReference>
<evidence type="ECO:0000256" key="3">
    <source>
        <dbReference type="PROSITE-ProRule" id="PRU00169"/>
    </source>
</evidence>
<evidence type="ECO:0000256" key="1">
    <source>
        <dbReference type="ARBA" id="ARBA00022553"/>
    </source>
</evidence>
<evidence type="ECO:0000259" key="5">
    <source>
        <dbReference type="PROSITE" id="PS50110"/>
    </source>
</evidence>
<dbReference type="Proteomes" id="UP000298030">
    <property type="component" value="Unassembled WGS sequence"/>
</dbReference>
<dbReference type="PROSITE" id="PS50110">
    <property type="entry name" value="RESPONSE_REGULATORY"/>
    <property type="match status" value="1"/>
</dbReference>
<dbReference type="EMBL" id="QPFP01000027">
    <property type="protein sequence ID" value="TEB29481.1"/>
    <property type="molecule type" value="Genomic_DNA"/>
</dbReference>
<feature type="compositionally biased region" description="Polar residues" evidence="4">
    <location>
        <begin position="144"/>
        <end position="174"/>
    </location>
</feature>
<evidence type="ECO:0000313" key="7">
    <source>
        <dbReference type="Proteomes" id="UP000298030"/>
    </source>
</evidence>
<dbReference type="InterPro" id="IPR011006">
    <property type="entry name" value="CheY-like_superfamily"/>
</dbReference>
<feature type="modified residue" description="4-aspartylphosphate" evidence="3">
    <location>
        <position position="1130"/>
    </location>
</feature>
<protein>
    <recommendedName>
        <fullName evidence="5">Response regulatory domain-containing protein</fullName>
    </recommendedName>
</protein>